<accession>A0A3B0X9B1</accession>
<evidence type="ECO:0000256" key="9">
    <source>
        <dbReference type="ARBA" id="ARBA00023098"/>
    </source>
</evidence>
<keyword evidence="3" id="KW-0444">Lipid biosynthesis</keyword>
<dbReference type="HAMAP" id="MF_00409">
    <property type="entry name" value="LpxK"/>
    <property type="match status" value="1"/>
</dbReference>
<gene>
    <name evidence="11" type="ORF">MNBD_GAMMA08-2833</name>
</gene>
<dbReference type="GO" id="GO:0009245">
    <property type="term" value="P:lipid A biosynthetic process"/>
    <property type="evidence" value="ECO:0007669"/>
    <property type="project" value="UniProtKB-KW"/>
</dbReference>
<dbReference type="UniPathway" id="UPA00359">
    <property type="reaction ID" value="UER00482"/>
</dbReference>
<keyword evidence="10" id="KW-0812">Transmembrane</keyword>
<dbReference type="AlphaFoldDB" id="A0A3B0X9B1"/>
<dbReference type="InterPro" id="IPR027417">
    <property type="entry name" value="P-loop_NTPase"/>
</dbReference>
<keyword evidence="8" id="KW-0067">ATP-binding</keyword>
<proteinExistence type="inferred from homology"/>
<evidence type="ECO:0000256" key="1">
    <source>
        <dbReference type="ARBA" id="ARBA00004870"/>
    </source>
</evidence>
<keyword evidence="10" id="KW-0472">Membrane</keyword>
<dbReference type="PANTHER" id="PTHR42724">
    <property type="entry name" value="TETRAACYLDISACCHARIDE 4'-KINASE"/>
    <property type="match status" value="1"/>
</dbReference>
<dbReference type="EMBL" id="UOFH01000284">
    <property type="protein sequence ID" value="VAW64351.1"/>
    <property type="molecule type" value="Genomic_DNA"/>
</dbReference>
<evidence type="ECO:0000256" key="3">
    <source>
        <dbReference type="ARBA" id="ARBA00022516"/>
    </source>
</evidence>
<reference evidence="11" key="1">
    <citation type="submission" date="2018-06" db="EMBL/GenBank/DDBJ databases">
        <authorList>
            <person name="Zhirakovskaya E."/>
        </authorList>
    </citation>
    <scope>NUCLEOTIDE SEQUENCE</scope>
</reference>
<comment type="pathway">
    <text evidence="1">Glycolipid biosynthesis; lipid IV(A) biosynthesis; lipid IV(A) from (3R)-3-hydroxytetradecanoyl-[acyl-carrier-protein] and UDP-N-acetyl-alpha-D-glucosamine: step 6/6.</text>
</comment>
<evidence type="ECO:0000256" key="2">
    <source>
        <dbReference type="ARBA" id="ARBA00012071"/>
    </source>
</evidence>
<dbReference type="GO" id="GO:0009029">
    <property type="term" value="F:lipid-A 4'-kinase activity"/>
    <property type="evidence" value="ECO:0007669"/>
    <property type="project" value="UniProtKB-EC"/>
</dbReference>
<sequence>MKSLDQYWNSINFISLVLLPLSVIFYLISRFRKLAYQIGITASYKSPVPVIVVGNISVGGTGKTPLIIELVKQLQALGKKPGVISRGYGGAAHNWPQMVNEKSNAKTVGDEPQLIFQRTKCPFVAGPNRRDDIELLLKEFACDVVLSDDGLQHYAMQRDIEIAVVDAKRKFGNGFCLPSGPLRETVSRLKQVDLVLLNGGSGDEMSFNMQAADCYSIGDNQANTKSLSFFSDKTVHAIAGIGNPSRFFSMLEKNNINVISHEFEDHYNFKQSDICFDDNLPVLMTEKDAIKCGAFTLKNTWAVPVKIQLSESAQNKLNIMFSDLKI</sequence>
<dbReference type="GO" id="GO:0005886">
    <property type="term" value="C:plasma membrane"/>
    <property type="evidence" value="ECO:0007669"/>
    <property type="project" value="TreeGrafter"/>
</dbReference>
<evidence type="ECO:0000256" key="4">
    <source>
        <dbReference type="ARBA" id="ARBA00022556"/>
    </source>
</evidence>
<feature type="transmembrane region" description="Helical" evidence="10">
    <location>
        <begin position="6"/>
        <end position="28"/>
    </location>
</feature>
<keyword evidence="5 11" id="KW-0808">Transferase</keyword>
<keyword evidence="9" id="KW-0443">Lipid metabolism</keyword>
<keyword evidence="4" id="KW-0441">Lipid A biosynthesis</keyword>
<dbReference type="EC" id="2.7.1.130" evidence="2"/>
<organism evidence="11">
    <name type="scientific">hydrothermal vent metagenome</name>
    <dbReference type="NCBI Taxonomy" id="652676"/>
    <lineage>
        <taxon>unclassified sequences</taxon>
        <taxon>metagenomes</taxon>
        <taxon>ecological metagenomes</taxon>
    </lineage>
</organism>
<keyword evidence="7 11" id="KW-0418">Kinase</keyword>
<dbReference type="PANTHER" id="PTHR42724:SF1">
    <property type="entry name" value="TETRAACYLDISACCHARIDE 4'-KINASE, MITOCHONDRIAL-RELATED"/>
    <property type="match status" value="1"/>
</dbReference>
<name>A0A3B0X9B1_9ZZZZ</name>
<dbReference type="GO" id="GO:0005524">
    <property type="term" value="F:ATP binding"/>
    <property type="evidence" value="ECO:0007669"/>
    <property type="project" value="UniProtKB-KW"/>
</dbReference>
<evidence type="ECO:0000313" key="11">
    <source>
        <dbReference type="EMBL" id="VAW64351.1"/>
    </source>
</evidence>
<keyword evidence="10" id="KW-1133">Transmembrane helix</keyword>
<evidence type="ECO:0000256" key="10">
    <source>
        <dbReference type="SAM" id="Phobius"/>
    </source>
</evidence>
<evidence type="ECO:0000256" key="6">
    <source>
        <dbReference type="ARBA" id="ARBA00022741"/>
    </source>
</evidence>
<dbReference type="Pfam" id="PF02606">
    <property type="entry name" value="LpxK"/>
    <property type="match status" value="1"/>
</dbReference>
<dbReference type="InterPro" id="IPR003758">
    <property type="entry name" value="LpxK"/>
</dbReference>
<dbReference type="SUPFAM" id="SSF52540">
    <property type="entry name" value="P-loop containing nucleoside triphosphate hydrolases"/>
    <property type="match status" value="1"/>
</dbReference>
<evidence type="ECO:0000256" key="7">
    <source>
        <dbReference type="ARBA" id="ARBA00022777"/>
    </source>
</evidence>
<evidence type="ECO:0000256" key="8">
    <source>
        <dbReference type="ARBA" id="ARBA00022840"/>
    </source>
</evidence>
<dbReference type="NCBIfam" id="TIGR00682">
    <property type="entry name" value="lpxK"/>
    <property type="match status" value="1"/>
</dbReference>
<keyword evidence="6" id="KW-0547">Nucleotide-binding</keyword>
<evidence type="ECO:0000256" key="5">
    <source>
        <dbReference type="ARBA" id="ARBA00022679"/>
    </source>
</evidence>
<dbReference type="GO" id="GO:0009244">
    <property type="term" value="P:lipopolysaccharide core region biosynthetic process"/>
    <property type="evidence" value="ECO:0007669"/>
    <property type="project" value="TreeGrafter"/>
</dbReference>
<protein>
    <recommendedName>
        <fullName evidence="2">tetraacyldisaccharide 4'-kinase</fullName>
        <ecNumber evidence="2">2.7.1.130</ecNumber>
    </recommendedName>
</protein>